<proteinExistence type="predicted"/>
<organism evidence="2">
    <name type="scientific">Timema douglasi</name>
    <name type="common">Walking stick</name>
    <dbReference type="NCBI Taxonomy" id="61478"/>
    <lineage>
        <taxon>Eukaryota</taxon>
        <taxon>Metazoa</taxon>
        <taxon>Ecdysozoa</taxon>
        <taxon>Arthropoda</taxon>
        <taxon>Hexapoda</taxon>
        <taxon>Insecta</taxon>
        <taxon>Pterygota</taxon>
        <taxon>Neoptera</taxon>
        <taxon>Polyneoptera</taxon>
        <taxon>Phasmatodea</taxon>
        <taxon>Timematodea</taxon>
        <taxon>Timematoidea</taxon>
        <taxon>Timematidae</taxon>
        <taxon>Timema</taxon>
    </lineage>
</organism>
<dbReference type="GO" id="GO:0004653">
    <property type="term" value="F:polypeptide N-acetylgalactosaminyltransferase activity"/>
    <property type="evidence" value="ECO:0007669"/>
    <property type="project" value="TreeGrafter"/>
</dbReference>
<gene>
    <name evidence="2" type="ORF">TDIB3V08_LOCUS1622</name>
</gene>
<dbReference type="InterPro" id="IPR029044">
    <property type="entry name" value="Nucleotide-diphossugar_trans"/>
</dbReference>
<dbReference type="EMBL" id="OA564678">
    <property type="protein sequence ID" value="CAD7195220.1"/>
    <property type="molecule type" value="Genomic_DNA"/>
</dbReference>
<evidence type="ECO:0000256" key="1">
    <source>
        <dbReference type="ARBA" id="ARBA00023157"/>
    </source>
</evidence>
<sequence length="68" mass="7788">MVNVWQCGGILEIIPCSHVGHVFRDKSPYTFPGGVSKIVLHNAARVAEVWMDEWREFYYLMNPGCSNM</sequence>
<dbReference type="PANTHER" id="PTHR11675:SF101">
    <property type="entry name" value="POLYPEPTIDE N-ACETYLGALACTOSAMINYLTRANSFERASE 5"/>
    <property type="match status" value="1"/>
</dbReference>
<accession>A0A7R8VD50</accession>
<dbReference type="PANTHER" id="PTHR11675">
    <property type="entry name" value="N-ACETYLGALACTOSAMINYLTRANSFERASE"/>
    <property type="match status" value="1"/>
</dbReference>
<keyword evidence="1" id="KW-1015">Disulfide bond</keyword>
<dbReference type="Gene3D" id="3.90.550.10">
    <property type="entry name" value="Spore Coat Polysaccharide Biosynthesis Protein SpsA, Chain A"/>
    <property type="match status" value="1"/>
</dbReference>
<name>A0A7R8VD50_TIMDO</name>
<dbReference type="GO" id="GO:0006493">
    <property type="term" value="P:protein O-linked glycosylation"/>
    <property type="evidence" value="ECO:0007669"/>
    <property type="project" value="TreeGrafter"/>
</dbReference>
<reference evidence="2" key="1">
    <citation type="submission" date="2020-11" db="EMBL/GenBank/DDBJ databases">
        <authorList>
            <person name="Tran Van P."/>
        </authorList>
    </citation>
    <scope>NUCLEOTIDE SEQUENCE</scope>
</reference>
<protein>
    <submittedName>
        <fullName evidence="2">Uncharacterized protein</fullName>
    </submittedName>
</protein>
<dbReference type="GO" id="GO:0005794">
    <property type="term" value="C:Golgi apparatus"/>
    <property type="evidence" value="ECO:0007669"/>
    <property type="project" value="TreeGrafter"/>
</dbReference>
<evidence type="ECO:0000313" key="2">
    <source>
        <dbReference type="EMBL" id="CAD7195220.1"/>
    </source>
</evidence>
<dbReference type="AlphaFoldDB" id="A0A7R8VD50"/>